<accession>A3QJ20</accession>
<dbReference type="AlphaFoldDB" id="A3QJ20"/>
<keyword evidence="2" id="KW-0474">Menaquinone biosynthesis</keyword>
<evidence type="ECO:0000259" key="7">
    <source>
        <dbReference type="Pfam" id="PF13193"/>
    </source>
</evidence>
<evidence type="ECO:0000313" key="8">
    <source>
        <dbReference type="EMBL" id="ABO25468.1"/>
    </source>
</evidence>
<name>A3QJ20_SHELP</name>
<dbReference type="Pfam" id="PF00501">
    <property type="entry name" value="AMP-binding"/>
    <property type="match status" value="1"/>
</dbReference>
<feature type="domain" description="AMP-dependent synthetase/ligase" evidence="6">
    <location>
        <begin position="29"/>
        <end position="358"/>
    </location>
</feature>
<reference evidence="8 9" key="1">
    <citation type="submission" date="2007-03" db="EMBL/GenBank/DDBJ databases">
        <title>Complete sequence of Shewanella loihica PV-4.</title>
        <authorList>
            <consortium name="US DOE Joint Genome Institute"/>
            <person name="Copeland A."/>
            <person name="Lucas S."/>
            <person name="Lapidus A."/>
            <person name="Barry K."/>
            <person name="Detter J.C."/>
            <person name="Glavina del Rio T."/>
            <person name="Hammon N."/>
            <person name="Israni S."/>
            <person name="Dalin E."/>
            <person name="Tice H."/>
            <person name="Pitluck S."/>
            <person name="Chain P."/>
            <person name="Malfatti S."/>
            <person name="Shin M."/>
            <person name="Vergez L."/>
            <person name="Schmutz J."/>
            <person name="Larimer F."/>
            <person name="Land M."/>
            <person name="Hauser L."/>
            <person name="Kyrpides N."/>
            <person name="Mikhailova N."/>
            <person name="Romine M.F."/>
            <person name="Serres G."/>
            <person name="Fredrickson J."/>
            <person name="Tiedje J."/>
            <person name="Richardson P."/>
        </authorList>
    </citation>
    <scope>NUCLEOTIDE SEQUENCE [LARGE SCALE GENOMIC DNA]</scope>
    <source>
        <strain evidence="9">ATCC BAA-1088 / PV-4</strain>
    </source>
</reference>
<dbReference type="EMBL" id="CP000606">
    <property type="protein sequence ID" value="ABO25468.1"/>
    <property type="molecule type" value="Genomic_DNA"/>
</dbReference>
<proteinExistence type="inferred from homology"/>
<dbReference type="SUPFAM" id="SSF56801">
    <property type="entry name" value="Acetyl-CoA synthetase-like"/>
    <property type="match status" value="1"/>
</dbReference>
<dbReference type="Proteomes" id="UP000001558">
    <property type="component" value="Chromosome"/>
</dbReference>
<keyword evidence="4" id="KW-0547">Nucleotide-binding</keyword>
<dbReference type="InterPro" id="IPR042099">
    <property type="entry name" value="ANL_N_sf"/>
</dbReference>
<dbReference type="PANTHER" id="PTHR43201:SF5">
    <property type="entry name" value="MEDIUM-CHAIN ACYL-COA LIGASE ACSF2, MITOCHONDRIAL"/>
    <property type="match status" value="1"/>
</dbReference>
<dbReference type="Gene3D" id="3.30.300.30">
    <property type="match status" value="1"/>
</dbReference>
<dbReference type="InterPro" id="IPR020845">
    <property type="entry name" value="AMP-binding_CS"/>
</dbReference>
<evidence type="ECO:0000256" key="1">
    <source>
        <dbReference type="ARBA" id="ARBA00006432"/>
    </source>
</evidence>
<dbReference type="InterPro" id="IPR025110">
    <property type="entry name" value="AMP-bd_C"/>
</dbReference>
<dbReference type="PANTHER" id="PTHR43201">
    <property type="entry name" value="ACYL-COA SYNTHETASE"/>
    <property type="match status" value="1"/>
</dbReference>
<sequence>MKHGKEISQEISQDIGQESIDTSPLHLMAAKVPGQVALHHWHDGGYHAIDYAHLAQRVRQCARQLHDLGVTSGDKLACVDQNSLALVILYWACIDLGAIFCPLNPRFPKAQIAAIAERYGFNHFWAGQAYQALLPEPGLTLSLNAETRDNKLKATKAEATKVEAIRIDTARPCNIILTSGSSGMPKAAVHCLNNHIASALGSTQKIPLVRGDNWLLSLPLFHIGGLAIVNRCALAGAALTLPAPDLSLAKQLKAMPLTHLSLVATQLVRLLNDAPETLKGLKALLLGGGAIDEQLIERLTPLGIPAFTSYGMTEMSSQITTARANAQGSCGFALPGRELKIVDEVIFVRGETLFLGYLRDKPPHEISRPLDNDGWFCTQDRGRFTPGGELLILGRTDNMFICGGENVQPEEIEAVLRSYPGIEEALVFGVADEEFGLLPAAIIKGKVASPAKLEEFLCQHIARFKRPRRYFPWPEVEQTGLKLPRKLVIQAVAERHGLVTKKPA</sequence>
<dbReference type="GO" id="GO:0031956">
    <property type="term" value="F:medium-chain fatty acid-CoA ligase activity"/>
    <property type="evidence" value="ECO:0007669"/>
    <property type="project" value="TreeGrafter"/>
</dbReference>
<dbReference type="RefSeq" id="WP_011867396.1">
    <property type="nucleotide sequence ID" value="NC_009092.1"/>
</dbReference>
<dbReference type="CDD" id="cd17630">
    <property type="entry name" value="OSB_MenE-like"/>
    <property type="match status" value="1"/>
</dbReference>
<dbReference type="GO" id="GO:0008756">
    <property type="term" value="F:o-succinylbenzoate-CoA ligase activity"/>
    <property type="evidence" value="ECO:0007669"/>
    <property type="project" value="InterPro"/>
</dbReference>
<dbReference type="GO" id="GO:0006631">
    <property type="term" value="P:fatty acid metabolic process"/>
    <property type="evidence" value="ECO:0007669"/>
    <property type="project" value="TreeGrafter"/>
</dbReference>
<dbReference type="InterPro" id="IPR045851">
    <property type="entry name" value="AMP-bd_C_sf"/>
</dbReference>
<evidence type="ECO:0000313" key="9">
    <source>
        <dbReference type="Proteomes" id="UP000001558"/>
    </source>
</evidence>
<keyword evidence="5" id="KW-0067">ATP-binding</keyword>
<dbReference type="InterPro" id="IPR000873">
    <property type="entry name" value="AMP-dep_synth/lig_dom"/>
</dbReference>
<dbReference type="PROSITE" id="PS00455">
    <property type="entry name" value="AMP_BINDING"/>
    <property type="match status" value="1"/>
</dbReference>
<dbReference type="GO" id="GO:0005524">
    <property type="term" value="F:ATP binding"/>
    <property type="evidence" value="ECO:0007669"/>
    <property type="project" value="UniProtKB-KW"/>
</dbReference>
<dbReference type="Pfam" id="PF13193">
    <property type="entry name" value="AMP-binding_C"/>
    <property type="match status" value="1"/>
</dbReference>
<evidence type="ECO:0000256" key="4">
    <source>
        <dbReference type="ARBA" id="ARBA00022741"/>
    </source>
</evidence>
<dbReference type="KEGG" id="slo:Shew_3602"/>
<protein>
    <submittedName>
        <fullName evidence="8">O-succinylbenzoate-CoA ligase</fullName>
    </submittedName>
</protein>
<organism evidence="8 9">
    <name type="scientific">Shewanella loihica (strain ATCC BAA-1088 / PV-4)</name>
    <dbReference type="NCBI Taxonomy" id="323850"/>
    <lineage>
        <taxon>Bacteria</taxon>
        <taxon>Pseudomonadati</taxon>
        <taxon>Pseudomonadota</taxon>
        <taxon>Gammaproteobacteria</taxon>
        <taxon>Alteromonadales</taxon>
        <taxon>Shewanellaceae</taxon>
        <taxon>Shewanella</taxon>
    </lineage>
</organism>
<evidence type="ECO:0000256" key="3">
    <source>
        <dbReference type="ARBA" id="ARBA00022598"/>
    </source>
</evidence>
<dbReference type="NCBIfam" id="TIGR01923">
    <property type="entry name" value="menE"/>
    <property type="match status" value="1"/>
</dbReference>
<evidence type="ECO:0000256" key="5">
    <source>
        <dbReference type="ARBA" id="ARBA00022840"/>
    </source>
</evidence>
<dbReference type="STRING" id="323850.Shew_3602"/>
<gene>
    <name evidence="8" type="ordered locus">Shew_3602</name>
</gene>
<evidence type="ECO:0000256" key="2">
    <source>
        <dbReference type="ARBA" id="ARBA00022428"/>
    </source>
</evidence>
<evidence type="ECO:0000259" key="6">
    <source>
        <dbReference type="Pfam" id="PF00501"/>
    </source>
</evidence>
<dbReference type="HOGENOM" id="CLU_000022_59_0_6"/>
<feature type="domain" description="AMP-binding enzyme C-terminal" evidence="7">
    <location>
        <begin position="411"/>
        <end position="479"/>
    </location>
</feature>
<comment type="similarity">
    <text evidence="1">Belongs to the ATP-dependent AMP-binding enzyme family.</text>
</comment>
<dbReference type="InterPro" id="IPR010192">
    <property type="entry name" value="MenE"/>
</dbReference>
<keyword evidence="9" id="KW-1185">Reference proteome</keyword>
<keyword evidence="3 8" id="KW-0436">Ligase</keyword>
<dbReference type="GO" id="GO:0009234">
    <property type="term" value="P:menaquinone biosynthetic process"/>
    <property type="evidence" value="ECO:0007669"/>
    <property type="project" value="UniProtKB-KW"/>
</dbReference>
<dbReference type="eggNOG" id="COG0318">
    <property type="taxonomic scope" value="Bacteria"/>
</dbReference>
<dbReference type="Gene3D" id="3.40.50.12780">
    <property type="entry name" value="N-terminal domain of ligase-like"/>
    <property type="match status" value="1"/>
</dbReference>